<dbReference type="AlphaFoldDB" id="A0AAV3QTG6"/>
<evidence type="ECO:0000313" key="1">
    <source>
        <dbReference type="EMBL" id="GAA0166845.1"/>
    </source>
</evidence>
<dbReference type="EMBL" id="BAABME010005873">
    <property type="protein sequence ID" value="GAA0166845.1"/>
    <property type="molecule type" value="Genomic_DNA"/>
</dbReference>
<sequence>MGWETEVDLFGTSASRVSFAYTVDGNIPIPPNQSHRGFSIATTAIRNKKWSARISNFFMANKGTVVEVSVWSECVNIYSNVEGLSQKKVVTTVGNPFSYKAVSVNDVLFYSRVNPEEGHGLMDMAKQVTLSGSMDEF</sequence>
<organism evidence="1 2">
    <name type="scientific">Lithospermum erythrorhizon</name>
    <name type="common">Purple gromwell</name>
    <name type="synonym">Lithospermum officinale var. erythrorhizon</name>
    <dbReference type="NCBI Taxonomy" id="34254"/>
    <lineage>
        <taxon>Eukaryota</taxon>
        <taxon>Viridiplantae</taxon>
        <taxon>Streptophyta</taxon>
        <taxon>Embryophyta</taxon>
        <taxon>Tracheophyta</taxon>
        <taxon>Spermatophyta</taxon>
        <taxon>Magnoliopsida</taxon>
        <taxon>eudicotyledons</taxon>
        <taxon>Gunneridae</taxon>
        <taxon>Pentapetalae</taxon>
        <taxon>asterids</taxon>
        <taxon>lamiids</taxon>
        <taxon>Boraginales</taxon>
        <taxon>Boraginaceae</taxon>
        <taxon>Boraginoideae</taxon>
        <taxon>Lithospermeae</taxon>
        <taxon>Lithospermum</taxon>
    </lineage>
</organism>
<accession>A0AAV3QTG6</accession>
<reference evidence="1 2" key="1">
    <citation type="submission" date="2024-01" db="EMBL/GenBank/DDBJ databases">
        <title>The complete chloroplast genome sequence of Lithospermum erythrorhizon: insights into the phylogenetic relationship among Boraginaceae species and the maternal lineages of purple gromwells.</title>
        <authorList>
            <person name="Okada T."/>
            <person name="Watanabe K."/>
        </authorList>
    </citation>
    <scope>NUCLEOTIDE SEQUENCE [LARGE SCALE GENOMIC DNA]</scope>
</reference>
<keyword evidence="2" id="KW-1185">Reference proteome</keyword>
<proteinExistence type="predicted"/>
<name>A0AAV3QTG6_LITER</name>
<dbReference type="Proteomes" id="UP001454036">
    <property type="component" value="Unassembled WGS sequence"/>
</dbReference>
<comment type="caution">
    <text evidence="1">The sequence shown here is derived from an EMBL/GenBank/DDBJ whole genome shotgun (WGS) entry which is preliminary data.</text>
</comment>
<evidence type="ECO:0000313" key="2">
    <source>
        <dbReference type="Proteomes" id="UP001454036"/>
    </source>
</evidence>
<gene>
    <name evidence="1" type="ORF">LIER_21910</name>
</gene>
<protein>
    <submittedName>
        <fullName evidence="1">Uncharacterized protein</fullName>
    </submittedName>
</protein>